<dbReference type="EMBL" id="JAVREV010000014">
    <property type="protein sequence ID" value="MDT0445454.1"/>
    <property type="molecule type" value="Genomic_DNA"/>
</dbReference>
<keyword evidence="2" id="KW-0472">Membrane</keyword>
<evidence type="ECO:0000313" key="5">
    <source>
        <dbReference type="Proteomes" id="UP001183615"/>
    </source>
</evidence>
<feature type="domain" description="Protein-glutamine gamma-glutamyltransferase-like C-terminal" evidence="3">
    <location>
        <begin position="133"/>
        <end position="202"/>
    </location>
</feature>
<keyword evidence="2" id="KW-0812">Transmembrane</keyword>
<protein>
    <submittedName>
        <fullName evidence="4">DUF4129 domain-containing protein</fullName>
    </submittedName>
</protein>
<keyword evidence="2" id="KW-1133">Transmembrane helix</keyword>
<evidence type="ECO:0000313" key="4">
    <source>
        <dbReference type="EMBL" id="MDT0445454.1"/>
    </source>
</evidence>
<dbReference type="RefSeq" id="WP_311619666.1">
    <property type="nucleotide sequence ID" value="NZ_JAVREV010000014.1"/>
</dbReference>
<gene>
    <name evidence="4" type="ORF">RM779_23070</name>
</gene>
<keyword evidence="5" id="KW-1185">Reference proteome</keyword>
<dbReference type="InterPro" id="IPR025403">
    <property type="entry name" value="TgpA-like_C"/>
</dbReference>
<name>A0ABU2SC92_9ACTN</name>
<sequence length="221" mass="23946">MALPRADDPGPPVVVDRAPAAEDAERELSRQIYTEHEPGLARRVWDWLWERIFGVLESAAFATPGGWVGLLVIAAVVVALAILLRLRLGTLRNAAGRRPGAVFTDRPRTAAEHRAAAEEHARAAHWTPAVQERMRAVVRSLEERALLDPRPGRTAHEAAAEAARPLPGLTAALHTAAAAFDAVTYGAQPAAPADYEHLRTLDQDLARTKPDLTATPSWARP</sequence>
<evidence type="ECO:0000256" key="2">
    <source>
        <dbReference type="SAM" id="Phobius"/>
    </source>
</evidence>
<dbReference type="Pfam" id="PF13559">
    <property type="entry name" value="DUF4129"/>
    <property type="match status" value="1"/>
</dbReference>
<evidence type="ECO:0000256" key="1">
    <source>
        <dbReference type="SAM" id="MobiDB-lite"/>
    </source>
</evidence>
<organism evidence="4 5">
    <name type="scientific">Streptomyces johnsoniae</name>
    <dbReference type="NCBI Taxonomy" id="3075532"/>
    <lineage>
        <taxon>Bacteria</taxon>
        <taxon>Bacillati</taxon>
        <taxon>Actinomycetota</taxon>
        <taxon>Actinomycetes</taxon>
        <taxon>Kitasatosporales</taxon>
        <taxon>Streptomycetaceae</taxon>
        <taxon>Streptomyces</taxon>
    </lineage>
</organism>
<reference evidence="5" key="1">
    <citation type="submission" date="2023-07" db="EMBL/GenBank/DDBJ databases">
        <title>30 novel species of actinomycetes from the DSMZ collection.</title>
        <authorList>
            <person name="Nouioui I."/>
        </authorList>
    </citation>
    <scope>NUCLEOTIDE SEQUENCE [LARGE SCALE GENOMIC DNA]</scope>
    <source>
        <strain evidence="5">DSM 41886</strain>
    </source>
</reference>
<dbReference type="Proteomes" id="UP001183615">
    <property type="component" value="Unassembled WGS sequence"/>
</dbReference>
<evidence type="ECO:0000259" key="3">
    <source>
        <dbReference type="Pfam" id="PF13559"/>
    </source>
</evidence>
<feature type="region of interest" description="Disordered" evidence="1">
    <location>
        <begin position="1"/>
        <end position="22"/>
    </location>
</feature>
<accession>A0ABU2SC92</accession>
<feature type="transmembrane region" description="Helical" evidence="2">
    <location>
        <begin position="67"/>
        <end position="88"/>
    </location>
</feature>
<proteinExistence type="predicted"/>
<comment type="caution">
    <text evidence="4">The sequence shown here is derived from an EMBL/GenBank/DDBJ whole genome shotgun (WGS) entry which is preliminary data.</text>
</comment>